<evidence type="ECO:0000313" key="1">
    <source>
        <dbReference type="EMBL" id="KAK1134410.1"/>
    </source>
</evidence>
<sequence>MIYIITIQILDSEYLLYHFANLNKEIPLFHQVTIAEHLLNGSCSTLRLSHRPENMLKLSSVITQVQVR</sequence>
<evidence type="ECO:0000313" key="2">
    <source>
        <dbReference type="Proteomes" id="UP001177670"/>
    </source>
</evidence>
<organism evidence="1 2">
    <name type="scientific">Melipona bicolor</name>
    <dbReference type="NCBI Taxonomy" id="60889"/>
    <lineage>
        <taxon>Eukaryota</taxon>
        <taxon>Metazoa</taxon>
        <taxon>Ecdysozoa</taxon>
        <taxon>Arthropoda</taxon>
        <taxon>Hexapoda</taxon>
        <taxon>Insecta</taxon>
        <taxon>Pterygota</taxon>
        <taxon>Neoptera</taxon>
        <taxon>Endopterygota</taxon>
        <taxon>Hymenoptera</taxon>
        <taxon>Apocrita</taxon>
        <taxon>Aculeata</taxon>
        <taxon>Apoidea</taxon>
        <taxon>Anthophila</taxon>
        <taxon>Apidae</taxon>
        <taxon>Melipona</taxon>
    </lineage>
</organism>
<accession>A0AA40GB64</accession>
<protein>
    <submittedName>
        <fullName evidence="1">Uncharacterized protein</fullName>
    </submittedName>
</protein>
<gene>
    <name evidence="1" type="ORF">K0M31_007202</name>
</gene>
<name>A0AA40GB64_9HYME</name>
<dbReference type="EMBL" id="JAHYIQ010000002">
    <property type="protein sequence ID" value="KAK1134410.1"/>
    <property type="molecule type" value="Genomic_DNA"/>
</dbReference>
<dbReference type="Proteomes" id="UP001177670">
    <property type="component" value="Unassembled WGS sequence"/>
</dbReference>
<proteinExistence type="predicted"/>
<keyword evidence="2" id="KW-1185">Reference proteome</keyword>
<reference evidence="1" key="1">
    <citation type="submission" date="2021-10" db="EMBL/GenBank/DDBJ databases">
        <title>Melipona bicolor Genome sequencing and assembly.</title>
        <authorList>
            <person name="Araujo N.S."/>
            <person name="Arias M.C."/>
        </authorList>
    </citation>
    <scope>NUCLEOTIDE SEQUENCE</scope>
    <source>
        <strain evidence="1">USP_2M_L1-L4_2017</strain>
        <tissue evidence="1">Whole body</tissue>
    </source>
</reference>
<dbReference type="AlphaFoldDB" id="A0AA40GB64"/>
<comment type="caution">
    <text evidence="1">The sequence shown here is derived from an EMBL/GenBank/DDBJ whole genome shotgun (WGS) entry which is preliminary data.</text>
</comment>